<feature type="compositionally biased region" description="Polar residues" evidence="1">
    <location>
        <begin position="54"/>
        <end position="63"/>
    </location>
</feature>
<evidence type="ECO:0000313" key="3">
    <source>
        <dbReference type="Proteomes" id="UP000799424"/>
    </source>
</evidence>
<proteinExistence type="predicted"/>
<feature type="compositionally biased region" description="Polar residues" evidence="1">
    <location>
        <begin position="554"/>
        <end position="563"/>
    </location>
</feature>
<feature type="compositionally biased region" description="Low complexity" evidence="1">
    <location>
        <begin position="737"/>
        <end position="746"/>
    </location>
</feature>
<organism evidence="2 3">
    <name type="scientific">Ophiobolus disseminans</name>
    <dbReference type="NCBI Taxonomy" id="1469910"/>
    <lineage>
        <taxon>Eukaryota</taxon>
        <taxon>Fungi</taxon>
        <taxon>Dikarya</taxon>
        <taxon>Ascomycota</taxon>
        <taxon>Pezizomycotina</taxon>
        <taxon>Dothideomycetes</taxon>
        <taxon>Pleosporomycetidae</taxon>
        <taxon>Pleosporales</taxon>
        <taxon>Pleosporineae</taxon>
        <taxon>Phaeosphaeriaceae</taxon>
        <taxon>Ophiobolus</taxon>
    </lineage>
</organism>
<feature type="compositionally biased region" description="Polar residues" evidence="1">
    <location>
        <begin position="1002"/>
        <end position="1020"/>
    </location>
</feature>
<gene>
    <name evidence="2" type="ORF">CC86DRAFT_366899</name>
</gene>
<protein>
    <submittedName>
        <fullName evidence="2">Uncharacterized protein</fullName>
    </submittedName>
</protein>
<accession>A0A6A7AEG4</accession>
<feature type="compositionally biased region" description="Low complexity" evidence="1">
    <location>
        <begin position="484"/>
        <end position="504"/>
    </location>
</feature>
<feature type="compositionally biased region" description="Polar residues" evidence="1">
    <location>
        <begin position="637"/>
        <end position="656"/>
    </location>
</feature>
<feature type="compositionally biased region" description="Basic and acidic residues" evidence="1">
    <location>
        <begin position="968"/>
        <end position="978"/>
    </location>
</feature>
<feature type="compositionally biased region" description="Basic residues" evidence="1">
    <location>
        <begin position="219"/>
        <end position="234"/>
    </location>
</feature>
<feature type="region of interest" description="Disordered" evidence="1">
    <location>
        <begin position="906"/>
        <end position="1020"/>
    </location>
</feature>
<feature type="compositionally biased region" description="Gly residues" evidence="1">
    <location>
        <begin position="747"/>
        <end position="756"/>
    </location>
</feature>
<dbReference type="OrthoDB" id="5396360at2759"/>
<keyword evidence="3" id="KW-1185">Reference proteome</keyword>
<feature type="compositionally biased region" description="Polar residues" evidence="1">
    <location>
        <begin position="831"/>
        <end position="841"/>
    </location>
</feature>
<feature type="region of interest" description="Disordered" evidence="1">
    <location>
        <begin position="207"/>
        <end position="306"/>
    </location>
</feature>
<dbReference type="EMBL" id="MU006218">
    <property type="protein sequence ID" value="KAF2831553.1"/>
    <property type="molecule type" value="Genomic_DNA"/>
</dbReference>
<feature type="region of interest" description="Disordered" evidence="1">
    <location>
        <begin position="1"/>
        <end position="63"/>
    </location>
</feature>
<evidence type="ECO:0000313" key="2">
    <source>
        <dbReference type="EMBL" id="KAF2831553.1"/>
    </source>
</evidence>
<dbReference type="AlphaFoldDB" id="A0A6A7AEG4"/>
<feature type="compositionally biased region" description="Basic and acidic residues" evidence="1">
    <location>
        <begin position="802"/>
        <end position="811"/>
    </location>
</feature>
<reference evidence="2" key="1">
    <citation type="journal article" date="2020" name="Stud. Mycol.">
        <title>101 Dothideomycetes genomes: a test case for predicting lifestyles and emergence of pathogens.</title>
        <authorList>
            <person name="Haridas S."/>
            <person name="Albert R."/>
            <person name="Binder M."/>
            <person name="Bloem J."/>
            <person name="Labutti K."/>
            <person name="Salamov A."/>
            <person name="Andreopoulos B."/>
            <person name="Baker S."/>
            <person name="Barry K."/>
            <person name="Bills G."/>
            <person name="Bluhm B."/>
            <person name="Cannon C."/>
            <person name="Castanera R."/>
            <person name="Culley D."/>
            <person name="Daum C."/>
            <person name="Ezra D."/>
            <person name="Gonzalez J."/>
            <person name="Henrissat B."/>
            <person name="Kuo A."/>
            <person name="Liang C."/>
            <person name="Lipzen A."/>
            <person name="Lutzoni F."/>
            <person name="Magnuson J."/>
            <person name="Mondo S."/>
            <person name="Nolan M."/>
            <person name="Ohm R."/>
            <person name="Pangilinan J."/>
            <person name="Park H.-J."/>
            <person name="Ramirez L."/>
            <person name="Alfaro M."/>
            <person name="Sun H."/>
            <person name="Tritt A."/>
            <person name="Yoshinaga Y."/>
            <person name="Zwiers L.-H."/>
            <person name="Turgeon B."/>
            <person name="Goodwin S."/>
            <person name="Spatafora J."/>
            <person name="Crous P."/>
            <person name="Grigoriev I."/>
        </authorList>
    </citation>
    <scope>NUCLEOTIDE SEQUENCE</scope>
    <source>
        <strain evidence="2">CBS 113818</strain>
    </source>
</reference>
<evidence type="ECO:0000256" key="1">
    <source>
        <dbReference type="SAM" id="MobiDB-lite"/>
    </source>
</evidence>
<feature type="compositionally biased region" description="Basic and acidic residues" evidence="1">
    <location>
        <begin position="668"/>
        <end position="681"/>
    </location>
</feature>
<name>A0A6A7AEG4_9PLEO</name>
<sequence>MASTRRRSRAGDTTGPNRHQRSASHATSIVEEPTIAAQVPTTAEIAESPDESSTRPQSPISQSTKGFCKNCGNNIGEYFNLWHKVTGSYYVPALLGSYKSLLKSSGKQKGASRGTAIEGCQIQPKSCPSPSCTETPVGFTVIEGKFRGREFFKLGRIELRCEVSPDKTIVVDPIEDPASDLLIEDDSDSPSPAHSGVPVVPAVDAMEIDSRPPPSQHTGPHHVHSGQHREHHQRPQPLQHMEGNRQSLPPPSAMRSPTTLAPLQTVPPKAPSNPLPSVSPAMRPVHDVSYGTQPTSREPSAGLAGRRDFPSVASQMRSPSEVHQVNGSQYPRSPAEVTLDAIERLQTQISQNSGALAAHTRDIRRGEESFQQLETSLRREFAAQVQRQSVDIQRVDEAVARLHLEMQTMRQALEAVSHELVITRTEVQRGAATPHAQPASVPDSALEMMAQQVAVMSHKTTELDNLRITIEIMKKKIHRLESGSAPAPQSTQQTPQPSQSIPSSHVHTTASFNNTPATVSQDSPIFQTPSNPQTYRSFGPPPSTMPETIHRPEPTSSQSTGWASVNAGVKRMHPNGIESPREGAIHVPGSPKRQKVAGADPQASYAPSQGRQPQHSFENRDTGSSDPRMLSQPPTLPTQRSIPESTLASQTQQSTYAPFGTQDGPSDDSWRPESQRNIEHRPRGRGRGGGPGSRGGRVRKSMPAQVHQLGTPEWEREDWHGVPDSQAGPDGFYNHVARSGRGIARRGSGGGGGRGGYAQSERAASLGSQGVSPGFGIGSPNDPYAHTKKTRSKPIRNADGVLIRKDGRPDMRSQSSAANLRKVHARKEGELSTQGSPTGFTPTPLLYSASADAPGTPSPSGYAHPDTDAPASVQQKHSAIMGKMFPTGVDQSRKQHDYARQVFEEDHDHIAHPRTQNHPRMDAAQAAIKIKKEKFEQNRIAESQSPNDGDVDMDHTEEQEQEHEEVEDTPREQSEQYHDAQAQAEPGMQTTQEPVVPETQALDPQSSSTLSAGTMQASTG</sequence>
<feature type="compositionally biased region" description="Polar residues" evidence="1">
    <location>
        <begin position="505"/>
        <end position="536"/>
    </location>
</feature>
<dbReference type="Proteomes" id="UP000799424">
    <property type="component" value="Unassembled WGS sequence"/>
</dbReference>
<feature type="compositionally biased region" description="Polar residues" evidence="1">
    <location>
        <begin position="605"/>
        <end position="616"/>
    </location>
</feature>
<feature type="region of interest" description="Disordered" evidence="1">
    <location>
        <begin position="480"/>
        <end position="875"/>
    </location>
</feature>